<evidence type="ECO:0000256" key="1">
    <source>
        <dbReference type="SAM" id="MobiDB-lite"/>
    </source>
</evidence>
<protein>
    <submittedName>
        <fullName evidence="2">Uncharacterized protein</fullName>
    </submittedName>
</protein>
<feature type="region of interest" description="Disordered" evidence="1">
    <location>
        <begin position="46"/>
        <end position="70"/>
    </location>
</feature>
<dbReference type="EMBL" id="BMAW01048988">
    <property type="protein sequence ID" value="GFS68679.1"/>
    <property type="molecule type" value="Genomic_DNA"/>
</dbReference>
<dbReference type="Proteomes" id="UP000887013">
    <property type="component" value="Unassembled WGS sequence"/>
</dbReference>
<dbReference type="AlphaFoldDB" id="A0A8X6MMX2"/>
<sequence length="93" mass="10354">MKSKTTSSSFNTEAIEDRRGRSPLASIEHWILNGINLDRVVSASPSKVQGTQRHSKLFRWGPPSGGNGDLLQKAGQQLRFRKPQHARKSTTNI</sequence>
<name>A0A8X6MMX2_NEPPI</name>
<evidence type="ECO:0000313" key="3">
    <source>
        <dbReference type="Proteomes" id="UP000887013"/>
    </source>
</evidence>
<gene>
    <name evidence="2" type="ORF">NPIL_175531</name>
</gene>
<reference evidence="2" key="1">
    <citation type="submission" date="2020-08" db="EMBL/GenBank/DDBJ databases">
        <title>Multicomponent nature underlies the extraordinary mechanical properties of spider dragline silk.</title>
        <authorList>
            <person name="Kono N."/>
            <person name="Nakamura H."/>
            <person name="Mori M."/>
            <person name="Yoshida Y."/>
            <person name="Ohtoshi R."/>
            <person name="Malay A.D."/>
            <person name="Moran D.A.P."/>
            <person name="Tomita M."/>
            <person name="Numata K."/>
            <person name="Arakawa K."/>
        </authorList>
    </citation>
    <scope>NUCLEOTIDE SEQUENCE</scope>
</reference>
<organism evidence="2 3">
    <name type="scientific">Nephila pilipes</name>
    <name type="common">Giant wood spider</name>
    <name type="synonym">Nephila maculata</name>
    <dbReference type="NCBI Taxonomy" id="299642"/>
    <lineage>
        <taxon>Eukaryota</taxon>
        <taxon>Metazoa</taxon>
        <taxon>Ecdysozoa</taxon>
        <taxon>Arthropoda</taxon>
        <taxon>Chelicerata</taxon>
        <taxon>Arachnida</taxon>
        <taxon>Araneae</taxon>
        <taxon>Araneomorphae</taxon>
        <taxon>Entelegynae</taxon>
        <taxon>Araneoidea</taxon>
        <taxon>Nephilidae</taxon>
        <taxon>Nephila</taxon>
    </lineage>
</organism>
<accession>A0A8X6MMX2</accession>
<comment type="caution">
    <text evidence="2">The sequence shown here is derived from an EMBL/GenBank/DDBJ whole genome shotgun (WGS) entry which is preliminary data.</text>
</comment>
<proteinExistence type="predicted"/>
<evidence type="ECO:0000313" key="2">
    <source>
        <dbReference type="EMBL" id="GFS68679.1"/>
    </source>
</evidence>
<keyword evidence="3" id="KW-1185">Reference proteome</keyword>